<dbReference type="SUPFAM" id="SSF52833">
    <property type="entry name" value="Thioredoxin-like"/>
    <property type="match status" value="1"/>
</dbReference>
<sequence>MTATDATDTRLEIEVWSDVLCPWCYIGDARLEAAIQDSPQADRIDVKIRTFQLDPDFPAEPTPVVDYLSAKKGLPVEQARQMEDQVADLARAEGLAYAPNHPVQNTLDMLRLVHLGNEHGVGWQYMTAMQAALFSGDPEAFAADTLVRLGTELGIPEDEIRDVLAGDRYADAVRAEHDEAIALGARGVPFTVLGRRLGIPGAVPTEAYGRAIAQAWEQVDA</sequence>
<dbReference type="InterPro" id="IPR001853">
    <property type="entry name" value="DSBA-like_thioredoxin_dom"/>
</dbReference>
<name>A0ABU7Z7I3_9MICO</name>
<feature type="domain" description="DSBA-like thioredoxin" evidence="1">
    <location>
        <begin position="13"/>
        <end position="212"/>
    </location>
</feature>
<dbReference type="PANTHER" id="PTHR13887:SF41">
    <property type="entry name" value="THIOREDOXIN SUPERFAMILY PROTEIN"/>
    <property type="match status" value="1"/>
</dbReference>
<gene>
    <name evidence="2" type="ORF">V5O49_09220</name>
</gene>
<dbReference type="PANTHER" id="PTHR13887">
    <property type="entry name" value="GLUTATHIONE S-TRANSFERASE KAPPA"/>
    <property type="match status" value="1"/>
</dbReference>
<dbReference type="CDD" id="cd03024">
    <property type="entry name" value="DsbA_FrnE"/>
    <property type="match status" value="1"/>
</dbReference>
<accession>A0ABU7Z7I3</accession>
<dbReference type="Proteomes" id="UP001310387">
    <property type="component" value="Unassembled WGS sequence"/>
</dbReference>
<reference evidence="2" key="1">
    <citation type="journal article" date="2024" name="Antonie Van Leeuwenhoek">
        <title>Isoptericola haloaureus sp. nov., a dimorphic actinobacterium isolated from mangrove sediments of southeast India, implicating biosaline agricultural significance through nitrogen fixation and salt tolerance genes.</title>
        <authorList>
            <person name="Prathaban M."/>
            <person name="Prathiviraj R."/>
            <person name="Ravichandran M."/>
            <person name="Natarajan S.D."/>
            <person name="Sobanaa M."/>
            <person name="Hari Krishna Kumar S."/>
            <person name="Chandrasekar V."/>
            <person name="Selvin J."/>
        </authorList>
    </citation>
    <scope>NUCLEOTIDE SEQUENCE</scope>
    <source>
        <strain evidence="2">MP1014</strain>
    </source>
</reference>
<evidence type="ECO:0000259" key="1">
    <source>
        <dbReference type="Pfam" id="PF01323"/>
    </source>
</evidence>
<evidence type="ECO:0000313" key="3">
    <source>
        <dbReference type="Proteomes" id="UP001310387"/>
    </source>
</evidence>
<dbReference type="Gene3D" id="3.40.30.10">
    <property type="entry name" value="Glutaredoxin"/>
    <property type="match status" value="1"/>
</dbReference>
<evidence type="ECO:0000313" key="2">
    <source>
        <dbReference type="EMBL" id="MEG3615298.1"/>
    </source>
</evidence>
<organism evidence="2 3">
    <name type="scientific">Isoptericola haloaureus</name>
    <dbReference type="NCBI Taxonomy" id="1542902"/>
    <lineage>
        <taxon>Bacteria</taxon>
        <taxon>Bacillati</taxon>
        <taxon>Actinomycetota</taxon>
        <taxon>Actinomycetes</taxon>
        <taxon>Micrococcales</taxon>
        <taxon>Promicromonosporaceae</taxon>
        <taxon>Isoptericola</taxon>
    </lineage>
</organism>
<keyword evidence="3" id="KW-1185">Reference proteome</keyword>
<protein>
    <submittedName>
        <fullName evidence="2">DsbA family oxidoreductase</fullName>
    </submittedName>
</protein>
<proteinExistence type="predicted"/>
<dbReference type="Pfam" id="PF01323">
    <property type="entry name" value="DSBA"/>
    <property type="match status" value="1"/>
</dbReference>
<dbReference type="InterPro" id="IPR036249">
    <property type="entry name" value="Thioredoxin-like_sf"/>
</dbReference>
<dbReference type="EMBL" id="JBAGLP010000117">
    <property type="protein sequence ID" value="MEG3615298.1"/>
    <property type="molecule type" value="Genomic_DNA"/>
</dbReference>
<comment type="caution">
    <text evidence="2">The sequence shown here is derived from an EMBL/GenBank/DDBJ whole genome shotgun (WGS) entry which is preliminary data.</text>
</comment>
<dbReference type="RefSeq" id="WP_332901965.1">
    <property type="nucleotide sequence ID" value="NZ_JBAGLP010000117.1"/>
</dbReference>
<reference evidence="2" key="2">
    <citation type="submission" date="2024-02" db="EMBL/GenBank/DDBJ databases">
        <authorList>
            <person name="Prathaban M."/>
            <person name="Mythili R."/>
            <person name="Sharmila Devi N."/>
            <person name="Sobanaa M."/>
            <person name="Prathiviraj R."/>
            <person name="Selvin J."/>
        </authorList>
    </citation>
    <scope>NUCLEOTIDE SEQUENCE</scope>
    <source>
        <strain evidence="2">MP1014</strain>
    </source>
</reference>